<dbReference type="InterPro" id="IPR023151">
    <property type="entry name" value="PEP_util_CS"/>
</dbReference>
<evidence type="ECO:0000256" key="11">
    <source>
        <dbReference type="ARBA" id="ARBA00022679"/>
    </source>
</evidence>
<dbReference type="GO" id="GO:0008965">
    <property type="term" value="F:phosphoenolpyruvate-protein phosphotransferase activity"/>
    <property type="evidence" value="ECO:0007669"/>
    <property type="project" value="UniProtKB-EC"/>
</dbReference>
<dbReference type="RefSeq" id="WP_379726200.1">
    <property type="nucleotide sequence ID" value="NZ_JBHSMS010000074.1"/>
</dbReference>
<dbReference type="InterPro" id="IPR000121">
    <property type="entry name" value="PEP_util_C"/>
</dbReference>
<name>A0ABW0PQ56_9BURK</name>
<feature type="coiled-coil region" evidence="18">
    <location>
        <begin position="417"/>
        <end position="444"/>
    </location>
</feature>
<dbReference type="EC" id="2.7.3.9" evidence="6 17"/>
<dbReference type="SUPFAM" id="SSF52009">
    <property type="entry name" value="Phosphohistidine domain"/>
    <property type="match status" value="1"/>
</dbReference>
<reference evidence="23" key="1">
    <citation type="journal article" date="2019" name="Int. J. Syst. Evol. Microbiol.">
        <title>The Global Catalogue of Microorganisms (GCM) 10K type strain sequencing project: providing services to taxonomists for standard genome sequencing and annotation.</title>
        <authorList>
            <consortium name="The Broad Institute Genomics Platform"/>
            <consortium name="The Broad Institute Genome Sequencing Center for Infectious Disease"/>
            <person name="Wu L."/>
            <person name="Ma J."/>
        </authorList>
    </citation>
    <scope>NUCLEOTIDE SEQUENCE [LARGE SCALE GENOMIC DNA]</scope>
    <source>
        <strain evidence="23">CCUG 38813</strain>
    </source>
</reference>
<keyword evidence="8 17" id="KW-0813">Transport</keyword>
<dbReference type="NCBIfam" id="TIGR01417">
    <property type="entry name" value="PTS_I_fam"/>
    <property type="match status" value="1"/>
</dbReference>
<evidence type="ECO:0000256" key="12">
    <source>
        <dbReference type="ARBA" id="ARBA00022683"/>
    </source>
</evidence>
<feature type="domain" description="PEP-utilising enzyme mobile" evidence="19">
    <location>
        <begin position="164"/>
        <end position="240"/>
    </location>
</feature>
<dbReference type="InterPro" id="IPR015813">
    <property type="entry name" value="Pyrv/PenolPyrv_kinase-like_dom"/>
</dbReference>
<gene>
    <name evidence="22" type="primary">ptsP</name>
    <name evidence="22" type="ORF">ACFPOU_21325</name>
</gene>
<proteinExistence type="inferred from homology"/>
<keyword evidence="12 17" id="KW-0598">Phosphotransferase system</keyword>
<comment type="function">
    <text evidence="3 17">General (non sugar-specific) component of the phosphoenolpyruvate-dependent sugar phosphotransferase system (sugar PTS). This major carbohydrate active-transport system catalyzes the phosphorylation of incoming sugar substrates concomitantly with their translocation across the cell membrane. Enzyme I transfers the phosphoryl group from phosphoenolpyruvate (PEP) to the phosphoryl carrier protein (HPr).</text>
</comment>
<dbReference type="PIRSF" id="PIRSF000732">
    <property type="entry name" value="PTS_enzyme_I"/>
    <property type="match status" value="1"/>
</dbReference>
<evidence type="ECO:0000256" key="16">
    <source>
        <dbReference type="ARBA" id="ARBA00033235"/>
    </source>
</evidence>
<evidence type="ECO:0000256" key="1">
    <source>
        <dbReference type="ARBA" id="ARBA00000683"/>
    </source>
</evidence>
<evidence type="ECO:0000256" key="17">
    <source>
        <dbReference type="PIRNR" id="PIRNR000732"/>
    </source>
</evidence>
<dbReference type="PRINTS" id="PR01736">
    <property type="entry name" value="PHPHTRNFRASE"/>
</dbReference>
<evidence type="ECO:0000256" key="7">
    <source>
        <dbReference type="ARBA" id="ARBA00016544"/>
    </source>
</evidence>
<dbReference type="Gene3D" id="3.50.30.10">
    <property type="entry name" value="Phosphohistidine domain"/>
    <property type="match status" value="1"/>
</dbReference>
<evidence type="ECO:0000256" key="10">
    <source>
        <dbReference type="ARBA" id="ARBA00022597"/>
    </source>
</evidence>
<dbReference type="InterPro" id="IPR008731">
    <property type="entry name" value="PTS_EIN"/>
</dbReference>
<dbReference type="PROSITE" id="PS00742">
    <property type="entry name" value="PEP_ENZYMES_2"/>
    <property type="match status" value="1"/>
</dbReference>
<sequence length="589" mass="64653">MASFTLHGIPVSRGIAIGRAHLLTPAALDVKHYLVPEEQVEAEVKRLQDAIAEVHRNLQELWTDLPKDAPTELGAFIDVHALILSDPMISEAPLDIIRSRHYNAEWALVTQIDELSAQFDEIEDPYLRERKHDIQQVAERVLKVLMGSALSVPPPLAGEEGDAPQMVVVAHDISPADMLAFRDRGGESRSFVGFVTDVGGQNSHTAIVARSLDIPAAVGMSQASRLIEQDDVVVVDGDAGVVICNPSPLVLEQFRARQLALTRARKRLLKLKKTPAVTRDGTAIKLMANIELPDDCPHALDAGATGIGLFRSEFLFMGRGAPGLTVPDEDEQFEQYRRAVVAMKGRPVTIRTLDVGADKPLDPTEHTALNPALGLRAIRYCLAEPQLFLTQLRAILRASAFGKVRILFPMLAHAFEIDQTLGMLEQAKAQLREQNIKYDLALEVGAMIEIPAAALALPMFVRRMDFLSIGTNDLIQYTLAIDRVDYEVAHLYDPLHPAILQLIGMTIAAGQKAGIDVAVCGEMAGDTKLTRLLLGMGLREFSMHPAQLLSVKQEILNADLSLIAPLMRRIMRSMEPGDILEAVEQLQLM</sequence>
<dbReference type="InterPro" id="IPR018274">
    <property type="entry name" value="PEP_util_AS"/>
</dbReference>
<evidence type="ECO:0000256" key="2">
    <source>
        <dbReference type="ARBA" id="ARBA00001946"/>
    </source>
</evidence>
<dbReference type="InterPro" id="IPR050499">
    <property type="entry name" value="PEP-utilizing_PTS_enzyme"/>
</dbReference>
<keyword evidence="23" id="KW-1185">Reference proteome</keyword>
<dbReference type="InterPro" id="IPR040442">
    <property type="entry name" value="Pyrv_kinase-like_dom_sf"/>
</dbReference>
<dbReference type="InterPro" id="IPR036618">
    <property type="entry name" value="PtsI_HPr-bd_sf"/>
</dbReference>
<evidence type="ECO:0000256" key="5">
    <source>
        <dbReference type="ARBA" id="ARBA00007837"/>
    </source>
</evidence>
<evidence type="ECO:0000256" key="15">
    <source>
        <dbReference type="ARBA" id="ARBA00022842"/>
    </source>
</evidence>
<evidence type="ECO:0000256" key="8">
    <source>
        <dbReference type="ARBA" id="ARBA00022448"/>
    </source>
</evidence>
<evidence type="ECO:0000259" key="19">
    <source>
        <dbReference type="Pfam" id="PF00391"/>
    </source>
</evidence>
<evidence type="ECO:0000256" key="6">
    <source>
        <dbReference type="ARBA" id="ARBA00012232"/>
    </source>
</evidence>
<dbReference type="PROSITE" id="PS00370">
    <property type="entry name" value="PEP_ENZYMES_PHOS_SITE"/>
    <property type="match status" value="1"/>
</dbReference>
<accession>A0ABW0PQ56</accession>
<comment type="similarity">
    <text evidence="5 17">Belongs to the PEP-utilizing enzyme family.</text>
</comment>
<comment type="catalytic activity">
    <reaction evidence="1 17">
        <text>L-histidyl-[protein] + phosphoenolpyruvate = N(pros)-phospho-L-histidyl-[protein] + pyruvate</text>
        <dbReference type="Rhea" id="RHEA:23880"/>
        <dbReference type="Rhea" id="RHEA-COMP:9745"/>
        <dbReference type="Rhea" id="RHEA-COMP:9746"/>
        <dbReference type="ChEBI" id="CHEBI:15361"/>
        <dbReference type="ChEBI" id="CHEBI:29979"/>
        <dbReference type="ChEBI" id="CHEBI:58702"/>
        <dbReference type="ChEBI" id="CHEBI:64837"/>
        <dbReference type="EC" id="2.7.3.9"/>
    </reaction>
</comment>
<dbReference type="Gene3D" id="3.20.20.60">
    <property type="entry name" value="Phosphoenolpyruvate-binding domains"/>
    <property type="match status" value="1"/>
</dbReference>
<evidence type="ECO:0000259" key="21">
    <source>
        <dbReference type="Pfam" id="PF05524"/>
    </source>
</evidence>
<keyword evidence="10 17" id="KW-0762">Sugar transport</keyword>
<keyword evidence="15 17" id="KW-0460">Magnesium</keyword>
<evidence type="ECO:0000256" key="18">
    <source>
        <dbReference type="SAM" id="Coils"/>
    </source>
</evidence>
<keyword evidence="11 17" id="KW-0808">Transferase</keyword>
<dbReference type="Pfam" id="PF05524">
    <property type="entry name" value="PEP-utilisers_N"/>
    <property type="match status" value="1"/>
</dbReference>
<comment type="cofactor">
    <cofactor evidence="2 17">
        <name>Mg(2+)</name>
        <dbReference type="ChEBI" id="CHEBI:18420"/>
    </cofactor>
</comment>
<comment type="caution">
    <text evidence="22">The sequence shown here is derived from an EMBL/GenBank/DDBJ whole genome shotgun (WGS) entry which is preliminary data.</text>
</comment>
<feature type="domain" description="Phosphotransferase system enzyme I N-terminal" evidence="21">
    <location>
        <begin position="7"/>
        <end position="130"/>
    </location>
</feature>
<keyword evidence="9 17" id="KW-0963">Cytoplasm</keyword>
<dbReference type="SUPFAM" id="SSF51621">
    <property type="entry name" value="Phosphoenolpyruvate/pyruvate domain"/>
    <property type="match status" value="1"/>
</dbReference>
<dbReference type="Proteomes" id="UP001596031">
    <property type="component" value="Unassembled WGS sequence"/>
</dbReference>
<evidence type="ECO:0000259" key="20">
    <source>
        <dbReference type="Pfam" id="PF02896"/>
    </source>
</evidence>
<keyword evidence="13 17" id="KW-0479">Metal-binding</keyword>
<dbReference type="Gene3D" id="1.10.274.10">
    <property type="entry name" value="PtsI, HPr-binding domain"/>
    <property type="match status" value="1"/>
</dbReference>
<dbReference type="Pfam" id="PF02896">
    <property type="entry name" value="PEP-utilizers_C"/>
    <property type="match status" value="1"/>
</dbReference>
<keyword evidence="18" id="KW-0175">Coiled coil</keyword>
<dbReference type="InterPro" id="IPR024692">
    <property type="entry name" value="PTS_EI"/>
</dbReference>
<evidence type="ECO:0000313" key="23">
    <source>
        <dbReference type="Proteomes" id="UP001596031"/>
    </source>
</evidence>
<dbReference type="PANTHER" id="PTHR46244">
    <property type="entry name" value="PHOSPHOENOLPYRUVATE-PROTEIN PHOSPHOTRANSFERASE"/>
    <property type="match status" value="1"/>
</dbReference>
<dbReference type="InterPro" id="IPR008279">
    <property type="entry name" value="PEP-util_enz_mobile_dom"/>
</dbReference>
<dbReference type="InterPro" id="IPR036637">
    <property type="entry name" value="Phosphohistidine_dom_sf"/>
</dbReference>
<evidence type="ECO:0000256" key="9">
    <source>
        <dbReference type="ARBA" id="ARBA00022490"/>
    </source>
</evidence>
<dbReference type="PANTHER" id="PTHR46244:SF3">
    <property type="entry name" value="PHOSPHOENOLPYRUVATE-PROTEIN PHOSPHOTRANSFERASE"/>
    <property type="match status" value="1"/>
</dbReference>
<organism evidence="22 23">
    <name type="scientific">Massilia jejuensis</name>
    <dbReference type="NCBI Taxonomy" id="648894"/>
    <lineage>
        <taxon>Bacteria</taxon>
        <taxon>Pseudomonadati</taxon>
        <taxon>Pseudomonadota</taxon>
        <taxon>Betaproteobacteria</taxon>
        <taxon>Burkholderiales</taxon>
        <taxon>Oxalobacteraceae</taxon>
        <taxon>Telluria group</taxon>
        <taxon>Massilia</taxon>
    </lineage>
</organism>
<evidence type="ECO:0000256" key="3">
    <source>
        <dbReference type="ARBA" id="ARBA00002728"/>
    </source>
</evidence>
<keyword evidence="14 17" id="KW-0418">Kinase</keyword>
<protein>
    <recommendedName>
        <fullName evidence="7 17">Phosphoenolpyruvate-protein phosphotransferase</fullName>
        <ecNumber evidence="6 17">2.7.3.9</ecNumber>
    </recommendedName>
    <alternativeName>
        <fullName evidence="16 17">Phosphotransferase system, enzyme I</fullName>
    </alternativeName>
</protein>
<evidence type="ECO:0000256" key="13">
    <source>
        <dbReference type="ARBA" id="ARBA00022723"/>
    </source>
</evidence>
<dbReference type="SUPFAM" id="SSF47831">
    <property type="entry name" value="Enzyme I of the PEP:sugar phosphotransferase system HPr-binding (sub)domain"/>
    <property type="match status" value="1"/>
</dbReference>
<dbReference type="EMBL" id="JBHSMS010000074">
    <property type="protein sequence ID" value="MFC5513647.1"/>
    <property type="molecule type" value="Genomic_DNA"/>
</dbReference>
<feature type="domain" description="PEP-utilising enzyme C-terminal" evidence="20">
    <location>
        <begin position="267"/>
        <end position="558"/>
    </location>
</feature>
<evidence type="ECO:0000256" key="4">
    <source>
        <dbReference type="ARBA" id="ARBA00004496"/>
    </source>
</evidence>
<dbReference type="Pfam" id="PF00391">
    <property type="entry name" value="PEP-utilizers"/>
    <property type="match status" value="1"/>
</dbReference>
<comment type="subcellular location">
    <subcellularLocation>
        <location evidence="4 17">Cytoplasm</location>
    </subcellularLocation>
</comment>
<dbReference type="InterPro" id="IPR006318">
    <property type="entry name" value="PTS_EI-like"/>
</dbReference>
<evidence type="ECO:0000256" key="14">
    <source>
        <dbReference type="ARBA" id="ARBA00022777"/>
    </source>
</evidence>
<evidence type="ECO:0000313" key="22">
    <source>
        <dbReference type="EMBL" id="MFC5513647.1"/>
    </source>
</evidence>